<sequence length="353" mass="38588">MELTLQEAEILWLAKPPKVQRDSSQDAPTHARLTVLLPAAHGQDDEVSLPCSIVIPAEDLTTKNKTSLLDQDVKFKLLDDTEVVATHVMKLRWCIPVLSEGSVHWTQPVLHRDVHWDVEIRIQVKTDRRPRAFISNALAVKNTASSVAHQMLLHKSKAAVGLLPVVAACFIGIVGTSPVWLPLTLLVGMLGFPIWAIVGVAMSLATLLSAILAVVTIKLVQLERMKGAFQHSLTSQQGQLLLFQGMPGEESLSPSALSDRMKDFVLDSPSRKLVASLAIDFVGNATFVVPGLGELADLVWAPVSSKLVDVLYKDSSPRARYVAFLEEVLPFTDIIPTATLAWMMENLSSSKVE</sequence>
<gene>
    <name evidence="2" type="ORF">PM001_LOCUS19193</name>
</gene>
<evidence type="ECO:0000256" key="1">
    <source>
        <dbReference type="SAM" id="Phobius"/>
    </source>
</evidence>
<keyword evidence="1" id="KW-1133">Transmembrane helix</keyword>
<name>A0AAV1UK28_9STRA</name>
<feature type="transmembrane region" description="Helical" evidence="1">
    <location>
        <begin position="159"/>
        <end position="180"/>
    </location>
</feature>
<protein>
    <submittedName>
        <fullName evidence="2">Uncharacterized protein</fullName>
    </submittedName>
</protein>
<dbReference type="EMBL" id="CAKLBY020000197">
    <property type="protein sequence ID" value="CAK7934043.1"/>
    <property type="molecule type" value="Genomic_DNA"/>
</dbReference>
<keyword evidence="1" id="KW-0472">Membrane</keyword>
<organism evidence="2 3">
    <name type="scientific">Peronospora matthiolae</name>
    <dbReference type="NCBI Taxonomy" id="2874970"/>
    <lineage>
        <taxon>Eukaryota</taxon>
        <taxon>Sar</taxon>
        <taxon>Stramenopiles</taxon>
        <taxon>Oomycota</taxon>
        <taxon>Peronosporomycetes</taxon>
        <taxon>Peronosporales</taxon>
        <taxon>Peronosporaceae</taxon>
        <taxon>Peronospora</taxon>
    </lineage>
</organism>
<reference evidence="2" key="1">
    <citation type="submission" date="2024-01" db="EMBL/GenBank/DDBJ databases">
        <authorList>
            <person name="Webb A."/>
        </authorList>
    </citation>
    <scope>NUCLEOTIDE SEQUENCE</scope>
    <source>
        <strain evidence="2">Pm1</strain>
    </source>
</reference>
<feature type="transmembrane region" description="Helical" evidence="1">
    <location>
        <begin position="192"/>
        <end position="217"/>
    </location>
</feature>
<accession>A0AAV1UK28</accession>
<keyword evidence="1" id="KW-0812">Transmembrane</keyword>
<comment type="caution">
    <text evidence="2">The sequence shown here is derived from an EMBL/GenBank/DDBJ whole genome shotgun (WGS) entry which is preliminary data.</text>
</comment>
<proteinExistence type="predicted"/>
<evidence type="ECO:0000313" key="2">
    <source>
        <dbReference type="EMBL" id="CAK7934043.1"/>
    </source>
</evidence>
<evidence type="ECO:0000313" key="3">
    <source>
        <dbReference type="Proteomes" id="UP001162060"/>
    </source>
</evidence>
<dbReference type="Proteomes" id="UP001162060">
    <property type="component" value="Unassembled WGS sequence"/>
</dbReference>
<dbReference type="AlphaFoldDB" id="A0AAV1UK28"/>